<dbReference type="VEuPathDB" id="FungiDB:VP01_815g4"/>
<sequence>MRGTSVDINGYFILFLDWRIGMERRWLNGLFPGRVQVCTTTTGPRIAPVDPCHPPSLPILMSSNFILPYYAPRKLSPVKRAIKDSDIPSEANKLLQLVYTIIHNRPRHFKQTPLDRPKHWWQWDHHRRPTKWSLYRHLINHSSWLDHQLIQPAPTQSNSNQPSSTPVLTNWIRSEFKRHKTLRTIPHTQEVLRQAYLVSTLPLFTSSCPSLPLLTKLVNAKSGNLGDFNDLKAHRNELMQSKHREIWGKVYKAQLAARRPRTPIMTGRFLRPSVLNGPLPRLAHQPLHISMMMSSRRKARERRFAEHRHLKEKLDTIRQEHKFESAFAHSQSDVFDHEHNTEVRGILDRLDVINRSFELEKERERKVYSRELLDKIEAARRRRPLVMAERNRWKRIKTRMAELDYAVQDDPDQSSADSPEGKRFRLPEPSFWEK</sequence>
<proteinExistence type="predicted"/>
<evidence type="ECO:0000256" key="1">
    <source>
        <dbReference type="SAM" id="MobiDB-lite"/>
    </source>
</evidence>
<dbReference type="OrthoDB" id="2571149at2759"/>
<organism evidence="2 3">
    <name type="scientific">Puccinia sorghi</name>
    <dbReference type="NCBI Taxonomy" id="27349"/>
    <lineage>
        <taxon>Eukaryota</taxon>
        <taxon>Fungi</taxon>
        <taxon>Dikarya</taxon>
        <taxon>Basidiomycota</taxon>
        <taxon>Pucciniomycotina</taxon>
        <taxon>Pucciniomycetes</taxon>
        <taxon>Pucciniales</taxon>
        <taxon>Pucciniaceae</taxon>
        <taxon>Puccinia</taxon>
    </lineage>
</organism>
<feature type="compositionally biased region" description="Basic and acidic residues" evidence="1">
    <location>
        <begin position="419"/>
        <end position="434"/>
    </location>
</feature>
<reference evidence="2 3" key="1">
    <citation type="submission" date="2015-08" db="EMBL/GenBank/DDBJ databases">
        <title>Next Generation Sequencing and Analysis of the Genome of Puccinia sorghi L Schw, the Causal Agent of Maize Common Rust.</title>
        <authorList>
            <person name="Rochi L."/>
            <person name="Burguener G."/>
            <person name="Darino M."/>
            <person name="Turjanski A."/>
            <person name="Kreff E."/>
            <person name="Dieguez M.J."/>
            <person name="Sacco F."/>
        </authorList>
    </citation>
    <scope>NUCLEOTIDE SEQUENCE [LARGE SCALE GENOMIC DNA]</scope>
    <source>
        <strain evidence="2 3">RO10H11247</strain>
    </source>
</reference>
<dbReference type="AlphaFoldDB" id="A0A0L6UA73"/>
<evidence type="ECO:0000313" key="2">
    <source>
        <dbReference type="EMBL" id="KNZ45401.1"/>
    </source>
</evidence>
<accession>A0A0L6UA73</accession>
<name>A0A0L6UA73_9BASI</name>
<protein>
    <submittedName>
        <fullName evidence="2">Uncharacterized protein</fullName>
    </submittedName>
</protein>
<feature type="region of interest" description="Disordered" evidence="1">
    <location>
        <begin position="404"/>
        <end position="434"/>
    </location>
</feature>
<gene>
    <name evidence="2" type="ORF">VP01_815g4</name>
</gene>
<dbReference type="EMBL" id="LAVV01013671">
    <property type="protein sequence ID" value="KNZ45401.1"/>
    <property type="molecule type" value="Genomic_DNA"/>
</dbReference>
<comment type="caution">
    <text evidence="2">The sequence shown here is derived from an EMBL/GenBank/DDBJ whole genome shotgun (WGS) entry which is preliminary data.</text>
</comment>
<evidence type="ECO:0000313" key="3">
    <source>
        <dbReference type="Proteomes" id="UP000037035"/>
    </source>
</evidence>
<keyword evidence="3" id="KW-1185">Reference proteome</keyword>
<dbReference type="Proteomes" id="UP000037035">
    <property type="component" value="Unassembled WGS sequence"/>
</dbReference>
<dbReference type="STRING" id="27349.A0A0L6UA73"/>